<reference evidence="1 2" key="1">
    <citation type="journal article" date="2015" name="Int. J. Syst. Evol. Microbiol.">
        <title>Youhaiella tibetensis gen. nov., sp. nov., isolated from subsurface sediment.</title>
        <authorList>
            <person name="Wang Y.X."/>
            <person name="Huang F.Q."/>
            <person name="Nogi Y."/>
            <person name="Pang S.J."/>
            <person name="Wang P.K."/>
            <person name="Lv J."/>
        </authorList>
    </citation>
    <scope>NUCLEOTIDE SEQUENCE [LARGE SCALE GENOMIC DNA]</scope>
    <source>
        <strain evidence="2">fig4</strain>
    </source>
</reference>
<protein>
    <submittedName>
        <fullName evidence="1">Uncharacterized protein</fullName>
    </submittedName>
</protein>
<dbReference type="RefSeq" id="WP_049706024.1">
    <property type="nucleotide sequence ID" value="NZ_BMFM01000001.1"/>
</dbReference>
<name>A0A5B9DQ31_9HYPH</name>
<evidence type="ECO:0000313" key="1">
    <source>
        <dbReference type="EMBL" id="QEE21521.1"/>
    </source>
</evidence>
<gene>
    <name evidence="1" type="ORF">FNA67_15595</name>
</gene>
<proteinExistence type="predicted"/>
<accession>A0A5B9DQ31</accession>
<dbReference type="Pfam" id="PF10115">
    <property type="entry name" value="HlyU"/>
    <property type="match status" value="1"/>
</dbReference>
<dbReference type="KEGG" id="yti:FNA67_15595"/>
<dbReference type="OrthoDB" id="9800971at2"/>
<keyword evidence="2" id="KW-1185">Reference proteome</keyword>
<dbReference type="Proteomes" id="UP000321062">
    <property type="component" value="Chromosome"/>
</dbReference>
<sequence length="95" mass="10294">MSFLKSLFGGSKSEAPQGDKALAQEDYKGFVIKAIAMSSGSEHQLAGTIEKEIGGELKTYKFVRADKFSSREDATSLSLAKGRQLVDEQGDKLFS</sequence>
<dbReference type="AlphaFoldDB" id="A0A5B9DQ31"/>
<dbReference type="EMBL" id="CP041690">
    <property type="protein sequence ID" value="QEE21521.1"/>
    <property type="molecule type" value="Genomic_DNA"/>
</dbReference>
<evidence type="ECO:0000313" key="2">
    <source>
        <dbReference type="Proteomes" id="UP000321062"/>
    </source>
</evidence>
<organism evidence="1 2">
    <name type="scientific">Paradevosia tibetensis</name>
    <dbReference type="NCBI Taxonomy" id="1447062"/>
    <lineage>
        <taxon>Bacteria</taxon>
        <taxon>Pseudomonadati</taxon>
        <taxon>Pseudomonadota</taxon>
        <taxon>Alphaproteobacteria</taxon>
        <taxon>Hyphomicrobiales</taxon>
        <taxon>Devosiaceae</taxon>
        <taxon>Paradevosia</taxon>
    </lineage>
</organism>
<dbReference type="InterPro" id="IPR018772">
    <property type="entry name" value="Transcription_activator_HlyU"/>
</dbReference>